<evidence type="ECO:0000256" key="4">
    <source>
        <dbReference type="SAM" id="MobiDB-lite"/>
    </source>
</evidence>
<organism evidence="5 6">
    <name type="scientific">Notechis scutatus</name>
    <name type="common">mainland tiger snake</name>
    <dbReference type="NCBI Taxonomy" id="8663"/>
    <lineage>
        <taxon>Eukaryota</taxon>
        <taxon>Metazoa</taxon>
        <taxon>Chordata</taxon>
        <taxon>Craniata</taxon>
        <taxon>Vertebrata</taxon>
        <taxon>Euteleostomi</taxon>
        <taxon>Lepidosauria</taxon>
        <taxon>Squamata</taxon>
        <taxon>Bifurcata</taxon>
        <taxon>Unidentata</taxon>
        <taxon>Episquamata</taxon>
        <taxon>Toxicofera</taxon>
        <taxon>Serpentes</taxon>
        <taxon>Colubroidea</taxon>
        <taxon>Elapidae</taxon>
        <taxon>Hydrophiinae</taxon>
        <taxon>Notechis</taxon>
    </lineage>
</organism>
<evidence type="ECO:0000313" key="6">
    <source>
        <dbReference type="RefSeq" id="XP_026549506.1"/>
    </source>
</evidence>
<reference evidence="6" key="1">
    <citation type="submission" date="2025-08" db="UniProtKB">
        <authorList>
            <consortium name="RefSeq"/>
        </authorList>
    </citation>
    <scope>IDENTIFICATION</scope>
</reference>
<dbReference type="PANTHER" id="PTHR16088:SF3">
    <property type="entry name" value="GON-4-LIKE PROTEIN"/>
    <property type="match status" value="1"/>
</dbReference>
<proteinExistence type="predicted"/>
<dbReference type="GO" id="GO:0005634">
    <property type="term" value="C:nucleus"/>
    <property type="evidence" value="ECO:0007669"/>
    <property type="project" value="TreeGrafter"/>
</dbReference>
<dbReference type="KEGG" id="nss:113431396"/>
<keyword evidence="5" id="KW-1185">Reference proteome</keyword>
<dbReference type="GeneID" id="113431396"/>
<dbReference type="GO" id="GO:0003712">
    <property type="term" value="F:transcription coregulator activity"/>
    <property type="evidence" value="ECO:0007669"/>
    <property type="project" value="TreeGrafter"/>
</dbReference>
<accession>A0A6J1W2L8</accession>
<keyword evidence="1" id="KW-0805">Transcription regulation</keyword>
<evidence type="ECO:0000256" key="2">
    <source>
        <dbReference type="ARBA" id="ARBA00023163"/>
    </source>
</evidence>
<protein>
    <submittedName>
        <fullName evidence="6">GON-4-like protein</fullName>
    </submittedName>
</protein>
<dbReference type="PANTHER" id="PTHR16088">
    <property type="entry name" value="YY1 ASSOCIATED PROTEIN-RELATED"/>
    <property type="match status" value="1"/>
</dbReference>
<feature type="compositionally biased region" description="Acidic residues" evidence="4">
    <location>
        <begin position="17"/>
        <end position="28"/>
    </location>
</feature>
<feature type="non-terminal residue" evidence="6">
    <location>
        <position position="148"/>
    </location>
</feature>
<keyword evidence="2" id="KW-0804">Transcription</keyword>
<feature type="region of interest" description="Disordered" evidence="4">
    <location>
        <begin position="14"/>
        <end position="36"/>
    </location>
</feature>
<dbReference type="Proteomes" id="UP000504612">
    <property type="component" value="Unplaced"/>
</dbReference>
<evidence type="ECO:0000256" key="1">
    <source>
        <dbReference type="ARBA" id="ARBA00023015"/>
    </source>
</evidence>
<dbReference type="GO" id="GO:0006355">
    <property type="term" value="P:regulation of DNA-templated transcription"/>
    <property type="evidence" value="ECO:0007669"/>
    <property type="project" value="TreeGrafter"/>
</dbReference>
<dbReference type="InterPro" id="IPR052435">
    <property type="entry name" value="YY1-Transcr_Regul"/>
</dbReference>
<name>A0A6J1W2L8_9SAUR</name>
<evidence type="ECO:0000256" key="3">
    <source>
        <dbReference type="ARBA" id="ARBA00023242"/>
    </source>
</evidence>
<gene>
    <name evidence="6" type="primary">LOC113431396</name>
</gene>
<evidence type="ECO:0000313" key="5">
    <source>
        <dbReference type="Proteomes" id="UP000504612"/>
    </source>
</evidence>
<dbReference type="AlphaFoldDB" id="A0A6J1W2L8"/>
<dbReference type="RefSeq" id="XP_026549506.1">
    <property type="nucleotide sequence ID" value="XM_026693721.1"/>
</dbReference>
<keyword evidence="3" id="KW-0539">Nucleus</keyword>
<sequence length="148" mass="17014">MEELFETFQDEIGFPSLEDDGLEDEEGTAEARPNFNTPQVLRFEEPLANLLNEQHRTVKEQLEQLRVKKSAVKLPQEMERSKLRNEKAAQTLALDAGQRKRLQQQMQQHVQLLTQVHLLSSCNPSLNTEASTSRLFLVISDCGERMCF</sequence>